<sequence>EMLKEVGCGSTTPPLGDGGGGTNGRQISANEGGGGGSGSGGGSGGGGIGEGALGCGGCGREIAERWYLRAADRAWHCGCLRCCHCRVPLAAELTCFARDGNIYCKEDYYRLFAVSRCSRCRAGISASELVMRARDLVYHVACFTCASCGTPLNKGDHFGQRDGLVYFELVHRTRTYNAEVRSSIDYLTERGVSPLPAYYEQSPITSGTVQKGRPRKRKLSEVTGSELPVTMRLAAGALADVAIAELLHPTELSSSMESLAAYDASVGSPGPVHQNQRTKRMRTSFKHHQLRTMKNYFAINQNPDAKDLKQLAQKTGLSKRVLQVWFQNARAKWRRNLMRQDGSNAGSNVGCSGTAVSSSTGNSPTVGPAASILGDSNSMPSTSMEELHALHHLHSGVSSQHRDRIVGRVHMAVRRKRKEKEGLKKGRYRRGEAPFISELIRYRTCRTLPDSGREIYSRSVDNSAVSMSAMSTGPKFSIYQVCITILEARYLPQNANPLVIVKVGNRKRRTVLREKTDNPIYNEYFVFDFTCSLDNLLNTRITIAVYLRNFVRLKFHGNTSFEVATVWEQPDRQYYHKWAVLTDPKDLTAGPKGYVKCNITVNVKDEKVKVHPEILDEDDIEGNLLLPIGGEKLPFRQRARYVFIVYRADGLPDMSSLCRKTDFENINPYVQISFAGMKGTTSEAWQTYCPKFYEAIIFKEMFPVLCHRVRITIKHRIDSCRTCTVAVHILDTTKISNSGEYGFLPTYGPSFIHFYGSGSVEKNGCSGKCLTAMPLYRGRVLLSLKTEMDDPESSSGIGVETIPAFPIIEKSLWLTEEYLLVGVLYDVCLIDRSRFGSKLISFELSLGNAGNRQFSHSQCIEINNNQSAEIELKKRTNFESQSTPRRTGTLDSKYNYVPLGSRKPCLYVKSWWPNLEWRMNNNNNLRYISNFLETKLEKLEALIVVENPIAFEAYNETIRTLKAHCVRYLDALDTSKYESKGGTTKLDRHRISLCRKNVEDVLTRIKINGELPNNNYMRIAMIHAYYYFKKLRNLCDDPQHSLPDVFVWMIAGSKRVAYSRLSAEQIVYSEEATKMGEKCGRRINLFPRNPDDESEPVEYSACKIEAFLWLGNARYAAACWSAIPPGYEIDHGRNVDTFPKYIEYNQFSTFQLRAHIFQGHFDPGMDASGLLDLYIQVVFQGYTASTRMIRQSLDPFWDQTLIFPPIILHGSKEYTKFLPPEVVLQIFQHDLCSTREFCGKCIAVPLVKLTTETYSPPDFPPKLEWYKFQPQKDCTGSVLAAFELIEVSYRFFFSGQILTRLEDKIYNIPPDIRPKMTSYRLEIIFWGVRDMRKIKYTPVRRPRIIVECAGVHIKSEVMKNAKKFSNFEEPHIMIELEMPELDIYYPSITIKAYDSRGFDCFKYAGICIIPNIHVFLEQLITEEDYNMQIYESKFMQKFQLAKRQTAVMLPLPIDYSPSKEESKGLIAYKRMAGTDIRSKLLVIMKRILKFKIFTKKVKIYKDSDDETLDWWSKYFASLQEERNRELGITTAYHKPVATFKVPFMHLLKLECLDELETQPQFEGFQDRLRTFELWRGKKGENPEYAGDNYAGKFKGRISIYRWPHPDNLPCKTKSGKDAANGLCNNYPPQEPVKLLVRLYVIKGINLQPKDFLSGKSDPYLYVKLGKNSISDRKNYIPNQLNPTFGRVFEMEASFPQDYMLEIQVWDFDATTADDLIGVTRIDIENRFYSQHRAHCGIANVYSTTGYNVWRDREKPAQILELLCRKNNLPLPEYGEHEIKIGKQSFPFHAVIEREGEVDREECMALSVLHHWQDFPICGCALVPEHVERRPLFNVKRPGLEQGKLEMWIDMFRIEQFPPKPAVNIAPPVPEEYEVRVIVWNTEDVPLIESQFLTGEKCSDIYVKGWIQYEDYQKTDVHYNSLTGEGNFNWRFVFRITYSKGENVMIVRRRMFIFAKNEIEEKLPCKLHLQVWDSDHFSSDDFIGELTLDLSRMPRGSSNSKNCTLKLLEPQLPTINLFKVSRTKAWWPFMRDIDSGRYVQAGKIEMEIYMLKAIDADNQPAGRGRNPPQNLPPPKRPDTSFSWFRNPWRAFRFVVCRYYRWRIIYCLTCTLFVLLVACGIYAFPGYFVKRLLGA</sequence>
<dbReference type="CDD" id="cd09369">
    <property type="entry name" value="LIM1_Lhx2_Lhx9"/>
    <property type="match status" value="1"/>
</dbReference>
<feature type="transmembrane region" description="Helical" evidence="18">
    <location>
        <begin position="2100"/>
        <end position="2122"/>
    </location>
</feature>
<evidence type="ECO:0000256" key="7">
    <source>
        <dbReference type="ARBA" id="ARBA00022837"/>
    </source>
</evidence>
<feature type="domain" description="C2" evidence="19">
    <location>
        <begin position="461"/>
        <end position="579"/>
    </location>
</feature>
<dbReference type="Pfam" id="PF00046">
    <property type="entry name" value="Homeodomain"/>
    <property type="match status" value="1"/>
</dbReference>
<dbReference type="SMART" id="SM01201">
    <property type="entry name" value="FerB"/>
    <property type="match status" value="1"/>
</dbReference>
<dbReference type="Pfam" id="PF00412">
    <property type="entry name" value="LIM"/>
    <property type="match status" value="2"/>
</dbReference>
<dbReference type="Pfam" id="PF22901">
    <property type="entry name" value="dsrm_Ferlin"/>
    <property type="match status" value="1"/>
</dbReference>
<evidence type="ECO:0000256" key="4">
    <source>
        <dbReference type="ARBA" id="ARBA00022723"/>
    </source>
</evidence>
<feature type="domain" description="LIM zinc-binding" evidence="20">
    <location>
        <begin position="53"/>
        <end position="114"/>
    </location>
</feature>
<dbReference type="Pfam" id="PF08150">
    <property type="entry name" value="FerB"/>
    <property type="match status" value="1"/>
</dbReference>
<evidence type="ECO:0000259" key="20">
    <source>
        <dbReference type="PROSITE" id="PS50023"/>
    </source>
</evidence>
<dbReference type="Pfam" id="PF08151">
    <property type="entry name" value="FerI"/>
    <property type="match status" value="1"/>
</dbReference>
<dbReference type="InterPro" id="IPR032362">
    <property type="entry name" value="Ferlin_C"/>
</dbReference>
<feature type="non-terminal residue" evidence="22">
    <location>
        <position position="1"/>
    </location>
</feature>
<keyword evidence="4 15" id="KW-0479">Metal-binding</keyword>
<dbReference type="GO" id="GO:0005634">
    <property type="term" value="C:nucleus"/>
    <property type="evidence" value="ECO:0007669"/>
    <property type="project" value="UniProtKB-SubCell"/>
</dbReference>
<dbReference type="InterPro" id="IPR012968">
    <property type="entry name" value="FerIin_dom"/>
</dbReference>
<dbReference type="Gene3D" id="1.10.10.60">
    <property type="entry name" value="Homeodomain-like"/>
    <property type="match status" value="1"/>
</dbReference>
<dbReference type="InterPro" id="IPR017970">
    <property type="entry name" value="Homeobox_CS"/>
</dbReference>
<evidence type="ECO:0000256" key="14">
    <source>
        <dbReference type="PROSITE-ProRule" id="PRU00108"/>
    </source>
</evidence>
<feature type="region of interest" description="Disordered" evidence="17">
    <location>
        <begin position="203"/>
        <end position="223"/>
    </location>
</feature>
<dbReference type="SUPFAM" id="SSF57716">
    <property type="entry name" value="Glucocorticoid receptor-like (DNA-binding domain)"/>
    <property type="match status" value="2"/>
</dbReference>
<dbReference type="Pfam" id="PF00168">
    <property type="entry name" value="C2"/>
    <property type="match status" value="4"/>
</dbReference>
<evidence type="ECO:0000256" key="13">
    <source>
        <dbReference type="ARBA" id="ARBA00023242"/>
    </source>
</evidence>
<keyword evidence="23" id="KW-1185">Reference proteome</keyword>
<dbReference type="InterPro" id="IPR037723">
    <property type="entry name" value="C2D_Ferlin"/>
</dbReference>
<dbReference type="GO" id="GO:0046872">
    <property type="term" value="F:metal ion binding"/>
    <property type="evidence" value="ECO:0007669"/>
    <property type="project" value="UniProtKB-KW"/>
</dbReference>
<protein>
    <submittedName>
        <fullName evidence="22">Otoferlin</fullName>
    </submittedName>
</protein>
<evidence type="ECO:0000256" key="10">
    <source>
        <dbReference type="ARBA" id="ARBA00023125"/>
    </source>
</evidence>
<evidence type="ECO:0000256" key="6">
    <source>
        <dbReference type="ARBA" id="ARBA00022833"/>
    </source>
</evidence>
<evidence type="ECO:0000313" key="22">
    <source>
        <dbReference type="EMBL" id="KYM85677.1"/>
    </source>
</evidence>
<dbReference type="PROSITE" id="PS50023">
    <property type="entry name" value="LIM_DOMAIN_2"/>
    <property type="match status" value="2"/>
</dbReference>
<dbReference type="SUPFAM" id="SSF46689">
    <property type="entry name" value="Homeodomain-like"/>
    <property type="match status" value="1"/>
</dbReference>
<feature type="compositionally biased region" description="Gly residues" evidence="17">
    <location>
        <begin position="31"/>
        <end position="43"/>
    </location>
</feature>
<dbReference type="CDD" id="cd00086">
    <property type="entry name" value="homeodomain"/>
    <property type="match status" value="1"/>
</dbReference>
<keyword evidence="6 15" id="KW-0862">Zinc</keyword>
<dbReference type="CDD" id="cd04037">
    <property type="entry name" value="C2E_Ferlin"/>
    <property type="match status" value="1"/>
</dbReference>
<proteinExistence type="predicted"/>
<evidence type="ECO:0000256" key="8">
    <source>
        <dbReference type="ARBA" id="ARBA00022989"/>
    </source>
</evidence>
<dbReference type="CDD" id="cd09377">
    <property type="entry name" value="LIM2_Lhx2_Lhx9"/>
    <property type="match status" value="1"/>
</dbReference>
<evidence type="ECO:0000256" key="1">
    <source>
        <dbReference type="ARBA" id="ARBA00004123"/>
    </source>
</evidence>
<dbReference type="InterPro" id="IPR037724">
    <property type="entry name" value="C2E_Ferlin"/>
</dbReference>
<evidence type="ECO:0000259" key="19">
    <source>
        <dbReference type="PROSITE" id="PS50004"/>
    </source>
</evidence>
<dbReference type="CDD" id="cd04017">
    <property type="entry name" value="C2D_Ferlin"/>
    <property type="match status" value="1"/>
</dbReference>
<feature type="compositionally biased region" description="Polar residues" evidence="17">
    <location>
        <begin position="341"/>
        <end position="365"/>
    </location>
</feature>
<dbReference type="SUPFAM" id="SSF49562">
    <property type="entry name" value="C2 domain (Calcium/lipid-binding domain, CaLB)"/>
    <property type="match status" value="6"/>
</dbReference>
<dbReference type="GO" id="GO:0000981">
    <property type="term" value="F:DNA-binding transcription factor activity, RNA polymerase II-specific"/>
    <property type="evidence" value="ECO:0007669"/>
    <property type="project" value="InterPro"/>
</dbReference>
<evidence type="ECO:0000256" key="11">
    <source>
        <dbReference type="ARBA" id="ARBA00023136"/>
    </source>
</evidence>
<dbReference type="InterPro" id="IPR000008">
    <property type="entry name" value="C2_dom"/>
</dbReference>
<reference evidence="22 23" key="1">
    <citation type="submission" date="2015-09" db="EMBL/GenBank/DDBJ databases">
        <title>Atta colombica WGS genome.</title>
        <authorList>
            <person name="Nygaard S."/>
            <person name="Hu H."/>
            <person name="Boomsma J."/>
            <person name="Zhang G."/>
        </authorList>
    </citation>
    <scope>NUCLEOTIDE SEQUENCE [LARGE SCALE GENOMIC DNA]</scope>
    <source>
        <strain evidence="22">Treedump-2</strain>
        <tissue evidence="22">Whole body</tissue>
    </source>
</reference>
<dbReference type="InterPro" id="IPR001781">
    <property type="entry name" value="Znf_LIM"/>
</dbReference>
<dbReference type="InterPro" id="IPR012561">
    <property type="entry name" value="Ferlin_B-domain"/>
</dbReference>
<evidence type="ECO:0000313" key="23">
    <source>
        <dbReference type="Proteomes" id="UP000078540"/>
    </source>
</evidence>
<dbReference type="SMART" id="SM00389">
    <property type="entry name" value="HOX"/>
    <property type="match status" value="1"/>
</dbReference>
<keyword evidence="12 14" id="KW-0371">Homeobox</keyword>
<dbReference type="GO" id="GO:0016020">
    <property type="term" value="C:membrane"/>
    <property type="evidence" value="ECO:0007669"/>
    <property type="project" value="UniProtKB-SubCell"/>
</dbReference>
<evidence type="ECO:0000259" key="21">
    <source>
        <dbReference type="PROSITE" id="PS50071"/>
    </source>
</evidence>
<dbReference type="PANTHER" id="PTHR12546:SF60">
    <property type="entry name" value="MISFIRE, ISOFORM F"/>
    <property type="match status" value="1"/>
</dbReference>
<feature type="region of interest" description="Disordered" evidence="17">
    <location>
        <begin position="340"/>
        <end position="383"/>
    </location>
</feature>
<dbReference type="InterPro" id="IPR055072">
    <property type="entry name" value="Ferlin_DSRM"/>
</dbReference>
<feature type="compositionally biased region" description="Polar residues" evidence="17">
    <location>
        <begin position="374"/>
        <end position="383"/>
    </location>
</feature>
<feature type="domain" description="C2" evidence="19">
    <location>
        <begin position="1854"/>
        <end position="2002"/>
    </location>
</feature>
<keyword evidence="9 15" id="KW-0440">LIM domain</keyword>
<dbReference type="GO" id="GO:0007009">
    <property type="term" value="P:plasma membrane organization"/>
    <property type="evidence" value="ECO:0007669"/>
    <property type="project" value="TreeGrafter"/>
</dbReference>
<feature type="DNA-binding region" description="Homeobox" evidence="14">
    <location>
        <begin position="278"/>
        <end position="337"/>
    </location>
</feature>
<dbReference type="InterPro" id="IPR037725">
    <property type="entry name" value="C2F_Ferlin"/>
</dbReference>
<dbReference type="Pfam" id="PF16165">
    <property type="entry name" value="Ferlin_C"/>
    <property type="match status" value="1"/>
</dbReference>
<dbReference type="FunFam" id="2.10.110.10:FF:000033">
    <property type="entry name" value="LIM/homeobox protein Lhx9 isoform X2"/>
    <property type="match status" value="1"/>
</dbReference>
<evidence type="ECO:0000256" key="15">
    <source>
        <dbReference type="PROSITE-ProRule" id="PRU00125"/>
    </source>
</evidence>
<keyword evidence="13 14" id="KW-0539">Nucleus</keyword>
<dbReference type="SMART" id="SM01202">
    <property type="entry name" value="FerI"/>
    <property type="match status" value="1"/>
</dbReference>
<feature type="domain" description="Homeobox" evidence="21">
    <location>
        <begin position="276"/>
        <end position="336"/>
    </location>
</feature>
<dbReference type="Gene3D" id="2.60.40.150">
    <property type="entry name" value="C2 domain"/>
    <property type="match status" value="4"/>
</dbReference>
<evidence type="ECO:0000256" key="12">
    <source>
        <dbReference type="ARBA" id="ARBA00023155"/>
    </source>
</evidence>
<feature type="domain" description="C2" evidence="19">
    <location>
        <begin position="1134"/>
        <end position="1266"/>
    </location>
</feature>
<dbReference type="EMBL" id="KQ976450">
    <property type="protein sequence ID" value="KYM85677.1"/>
    <property type="molecule type" value="Genomic_DNA"/>
</dbReference>
<keyword evidence="5" id="KW-0677">Repeat</keyword>
<keyword evidence="10 14" id="KW-0238">DNA-binding</keyword>
<feature type="domain" description="LIM zinc-binding" evidence="20">
    <location>
        <begin position="115"/>
        <end position="178"/>
    </location>
</feature>
<dbReference type="GO" id="GO:0003677">
    <property type="term" value="F:DNA binding"/>
    <property type="evidence" value="ECO:0007669"/>
    <property type="project" value="UniProtKB-UniRule"/>
</dbReference>
<dbReference type="InterPro" id="IPR035892">
    <property type="entry name" value="C2_domain_sf"/>
</dbReference>
<dbReference type="PROSITE" id="PS50004">
    <property type="entry name" value="C2"/>
    <property type="match status" value="5"/>
</dbReference>
<dbReference type="Proteomes" id="UP000078540">
    <property type="component" value="Unassembled WGS sequence"/>
</dbReference>
<feature type="region of interest" description="Disordered" evidence="17">
    <location>
        <begin position="1"/>
        <end position="43"/>
    </location>
</feature>
<evidence type="ECO:0000256" key="16">
    <source>
        <dbReference type="RuleBase" id="RU000682"/>
    </source>
</evidence>
<keyword evidence="3 18" id="KW-0812">Transmembrane</keyword>
<dbReference type="PROSITE" id="PS50071">
    <property type="entry name" value="HOMEOBOX_2"/>
    <property type="match status" value="1"/>
</dbReference>
<evidence type="ECO:0000256" key="2">
    <source>
        <dbReference type="ARBA" id="ARBA00004167"/>
    </source>
</evidence>
<dbReference type="InterPro" id="IPR001356">
    <property type="entry name" value="HD"/>
</dbReference>
<dbReference type="PROSITE" id="PS00027">
    <property type="entry name" value="HOMEOBOX_1"/>
    <property type="match status" value="1"/>
</dbReference>
<dbReference type="CDD" id="cd08374">
    <property type="entry name" value="C2F_Ferlin"/>
    <property type="match status" value="1"/>
</dbReference>
<evidence type="ECO:0000256" key="3">
    <source>
        <dbReference type="ARBA" id="ARBA00022692"/>
    </source>
</evidence>
<dbReference type="PANTHER" id="PTHR12546">
    <property type="entry name" value="FER-1-LIKE"/>
    <property type="match status" value="1"/>
</dbReference>
<evidence type="ECO:0000256" key="5">
    <source>
        <dbReference type="ARBA" id="ARBA00022737"/>
    </source>
</evidence>
<evidence type="ECO:0000256" key="9">
    <source>
        <dbReference type="ARBA" id="ARBA00023038"/>
    </source>
</evidence>
<feature type="domain" description="C2" evidence="19">
    <location>
        <begin position="1616"/>
        <end position="1736"/>
    </location>
</feature>
<keyword evidence="7" id="KW-0106">Calcium</keyword>
<organism evidence="22 23">
    <name type="scientific">Atta colombica</name>
    <dbReference type="NCBI Taxonomy" id="520822"/>
    <lineage>
        <taxon>Eukaryota</taxon>
        <taxon>Metazoa</taxon>
        <taxon>Ecdysozoa</taxon>
        <taxon>Arthropoda</taxon>
        <taxon>Hexapoda</taxon>
        <taxon>Insecta</taxon>
        <taxon>Pterygota</taxon>
        <taxon>Neoptera</taxon>
        <taxon>Endopterygota</taxon>
        <taxon>Hymenoptera</taxon>
        <taxon>Apocrita</taxon>
        <taxon>Aculeata</taxon>
        <taxon>Formicoidea</taxon>
        <taxon>Formicidae</taxon>
        <taxon>Myrmicinae</taxon>
        <taxon>Atta</taxon>
    </lineage>
</organism>
<dbReference type="FunFam" id="1.10.10.60:FF:000027">
    <property type="entry name" value="LIM/homeobox protein Lhx9"/>
    <property type="match status" value="1"/>
</dbReference>
<dbReference type="PROSITE" id="PS00478">
    <property type="entry name" value="LIM_DOMAIN_1"/>
    <property type="match status" value="1"/>
</dbReference>
<gene>
    <name evidence="22" type="ORF">ALC53_04458</name>
</gene>
<comment type="subcellular location">
    <subcellularLocation>
        <location evidence="2">Membrane</location>
        <topology evidence="2">Single-pass membrane protein</topology>
    </subcellularLocation>
    <subcellularLocation>
        <location evidence="1 14 16">Nucleus</location>
    </subcellularLocation>
</comment>
<keyword evidence="8 18" id="KW-1133">Transmembrane helix</keyword>
<dbReference type="SMART" id="SM00239">
    <property type="entry name" value="C2"/>
    <property type="match status" value="5"/>
</dbReference>
<dbReference type="InterPro" id="IPR009057">
    <property type="entry name" value="Homeodomain-like_sf"/>
</dbReference>
<dbReference type="Gene3D" id="2.10.110.10">
    <property type="entry name" value="Cysteine Rich Protein"/>
    <property type="match status" value="2"/>
</dbReference>
<dbReference type="STRING" id="520822.A0A195BLJ7"/>
<dbReference type="SMART" id="SM00132">
    <property type="entry name" value="LIM"/>
    <property type="match status" value="2"/>
</dbReference>
<feature type="domain" description="C2" evidence="19">
    <location>
        <begin position="620"/>
        <end position="745"/>
    </location>
</feature>
<evidence type="ECO:0000256" key="18">
    <source>
        <dbReference type="SAM" id="Phobius"/>
    </source>
</evidence>
<dbReference type="InterPro" id="IPR037721">
    <property type="entry name" value="Ferlin"/>
</dbReference>
<evidence type="ECO:0000256" key="17">
    <source>
        <dbReference type="SAM" id="MobiDB-lite"/>
    </source>
</evidence>
<accession>A0A195BLJ7</accession>
<keyword evidence="11 18" id="KW-0472">Membrane</keyword>
<name>A0A195BLJ7_9HYME</name>